<dbReference type="PANTHER" id="PTHR46630">
    <property type="entry name" value="TETRATRICOPEPTIDE REPEAT PROTEIN 29"/>
    <property type="match status" value="1"/>
</dbReference>
<organism evidence="7 8">
    <name type="scientific">Psychrobacter immobilis</name>
    <dbReference type="NCBI Taxonomy" id="498"/>
    <lineage>
        <taxon>Bacteria</taxon>
        <taxon>Pseudomonadati</taxon>
        <taxon>Pseudomonadota</taxon>
        <taxon>Gammaproteobacteria</taxon>
        <taxon>Moraxellales</taxon>
        <taxon>Moraxellaceae</taxon>
        <taxon>Psychrobacter</taxon>
    </lineage>
</organism>
<keyword evidence="8" id="KW-1185">Reference proteome</keyword>
<dbReference type="InterPro" id="IPR011990">
    <property type="entry name" value="TPR-like_helical_dom_sf"/>
</dbReference>
<dbReference type="Proteomes" id="UP000245655">
    <property type="component" value="Unassembled WGS sequence"/>
</dbReference>
<dbReference type="RefSeq" id="WP_109590964.1">
    <property type="nucleotide sequence ID" value="NZ_CAJGZY010000007.1"/>
</dbReference>
<dbReference type="PROSITE" id="PS50005">
    <property type="entry name" value="TPR"/>
    <property type="match status" value="2"/>
</dbReference>
<gene>
    <name evidence="7" type="ORF">C8D84_10632</name>
</gene>
<comment type="similarity">
    <text evidence="5">Belongs to the Rap family.</text>
</comment>
<comment type="caution">
    <text evidence="7">The sequence shown here is derived from an EMBL/GenBank/DDBJ whole genome shotgun (WGS) entry which is preliminary data.</text>
</comment>
<keyword evidence="2" id="KW-0963">Cytoplasm</keyword>
<name>A0A2V2A341_PSYIM</name>
<dbReference type="EMBL" id="QGGM01000006">
    <property type="protein sequence ID" value="PWK12904.1"/>
    <property type="molecule type" value="Genomic_DNA"/>
</dbReference>
<comment type="subcellular location">
    <subcellularLocation>
        <location evidence="1">Cytoplasm</location>
    </subcellularLocation>
</comment>
<evidence type="ECO:0000256" key="1">
    <source>
        <dbReference type="ARBA" id="ARBA00004496"/>
    </source>
</evidence>
<feature type="repeat" description="TPR" evidence="6">
    <location>
        <begin position="70"/>
        <end position="103"/>
    </location>
</feature>
<dbReference type="Pfam" id="PF13181">
    <property type="entry name" value="TPR_8"/>
    <property type="match status" value="1"/>
</dbReference>
<dbReference type="GeneID" id="60255096"/>
<evidence type="ECO:0000313" key="8">
    <source>
        <dbReference type="Proteomes" id="UP000245655"/>
    </source>
</evidence>
<dbReference type="InterPro" id="IPR019734">
    <property type="entry name" value="TPR_rpt"/>
</dbReference>
<evidence type="ECO:0000256" key="5">
    <source>
        <dbReference type="ARBA" id="ARBA00038253"/>
    </source>
</evidence>
<evidence type="ECO:0000256" key="6">
    <source>
        <dbReference type="PROSITE-ProRule" id="PRU00339"/>
    </source>
</evidence>
<dbReference type="SUPFAM" id="SSF48452">
    <property type="entry name" value="TPR-like"/>
    <property type="match status" value="2"/>
</dbReference>
<accession>A0A2V2A341</accession>
<proteinExistence type="inferred from homology"/>
<keyword evidence="4 6" id="KW-0802">TPR repeat</keyword>
<dbReference type="AlphaFoldDB" id="A0A2V2A341"/>
<protein>
    <submittedName>
        <fullName evidence="7">Tetratricopeptide repeat protein</fullName>
    </submittedName>
</protein>
<evidence type="ECO:0000256" key="2">
    <source>
        <dbReference type="ARBA" id="ARBA00022490"/>
    </source>
</evidence>
<dbReference type="InterPro" id="IPR051476">
    <property type="entry name" value="Bac_ResReg_Asp_Phosphatase"/>
</dbReference>
<reference evidence="7 8" key="1">
    <citation type="submission" date="2018-05" db="EMBL/GenBank/DDBJ databases">
        <title>Genomic Encyclopedia of Type Strains, Phase IV (KMG-IV): sequencing the most valuable type-strain genomes for metagenomic binning, comparative biology and taxonomic classification.</title>
        <authorList>
            <person name="Goeker M."/>
        </authorList>
    </citation>
    <scope>NUCLEOTIDE SEQUENCE [LARGE SCALE GENOMIC DNA]</scope>
    <source>
        <strain evidence="7 8">DSM 7229</strain>
    </source>
</reference>
<sequence>MNTDDMEGLDEETRKEIEELQKVTREKDGDEAFAEAQATIGEFLIKKKKPEKAIEAWSKVERSDKSNLYAKLQINIGIAFRECGNIENALKSWRNVTRLDDQEVYAHAQFYIGLALKENGDDREAIQAWNNIKHTDHLELYAKAKLNIGLALIEQQDNENAVIAWEKIKHSDNPALYASAQINIGNVLKRNQDNQGALQAFYNVKREGDPIAFAHAQFNIGAILQELGDNNKAIEIWEKIIPLDDPEVHAKAQFNIGITSYNNGDKEFALAILESINRADNSNAYAKAQYVIAKILKERNNYGDALKALCSIEQSDDPETYAHAELVINSLLDEVGNHTSSLEALRRIKHQDSSAAYSLAQWLIGSDFERNGNIDEAIKRWSNINYLDNPQVYAFSQYQTGLLLIRDHISKKYKDAEQAFTNSESTYPYESYCYRKICELLTTPETNNFGLISLNLLDTVLNIVNILTLDFDSHADEEKPFERKLAHYTSTYTCNLLLGNEQKEIAPSLFRLNTINNVNDPSEGQLLIRKLKGIKDNNFTALDFNEEFHAFISCFTFNHDSLNQFRLYGKQDNKEASGMSLVFKKEFFQSQNFVGGLSHLSVENTSKIIKNISTINDTKLDNTKVQASEDNKIVKYSVMRCVYLDPTSEYFHLAQRNRLTFFREFGEKRIIKNGTEQSQAEYEWGIYQDYIKIITDEFKIAYEDLKVTYEEVETEINSVRFILGSLKQKELNTLLDEILLPLKYLIKHSAFREEQECRMIYITSIDRPEVTMEYGSFLYVEYEPSVKDHLDKIYIAPAALHHKRYFEHLLKDVDVPVEKSENVFR</sequence>
<dbReference type="GO" id="GO:0005737">
    <property type="term" value="C:cytoplasm"/>
    <property type="evidence" value="ECO:0007669"/>
    <property type="project" value="UniProtKB-SubCell"/>
</dbReference>
<keyword evidence="3" id="KW-0677">Repeat</keyword>
<dbReference type="SMART" id="SM00028">
    <property type="entry name" value="TPR"/>
    <property type="match status" value="8"/>
</dbReference>
<dbReference type="SUPFAM" id="SSF81901">
    <property type="entry name" value="HCP-like"/>
    <property type="match status" value="1"/>
</dbReference>
<evidence type="ECO:0000256" key="3">
    <source>
        <dbReference type="ARBA" id="ARBA00022737"/>
    </source>
</evidence>
<feature type="repeat" description="TPR" evidence="6">
    <location>
        <begin position="214"/>
        <end position="247"/>
    </location>
</feature>
<dbReference type="PANTHER" id="PTHR46630:SF1">
    <property type="entry name" value="TETRATRICOPEPTIDE REPEAT PROTEIN 29"/>
    <property type="match status" value="1"/>
</dbReference>
<dbReference type="Gene3D" id="1.25.40.10">
    <property type="entry name" value="Tetratricopeptide repeat domain"/>
    <property type="match status" value="2"/>
</dbReference>
<dbReference type="Pfam" id="PF13432">
    <property type="entry name" value="TPR_16"/>
    <property type="match status" value="1"/>
</dbReference>
<evidence type="ECO:0000313" key="7">
    <source>
        <dbReference type="EMBL" id="PWK12904.1"/>
    </source>
</evidence>
<evidence type="ECO:0000256" key="4">
    <source>
        <dbReference type="ARBA" id="ARBA00022803"/>
    </source>
</evidence>